<evidence type="ECO:0000256" key="4">
    <source>
        <dbReference type="ARBA" id="ARBA00022771"/>
    </source>
</evidence>
<evidence type="ECO:0000313" key="10">
    <source>
        <dbReference type="EMBL" id="KDO50118.1"/>
    </source>
</evidence>
<dbReference type="SMR" id="A0A067E4W7"/>
<keyword evidence="3" id="KW-0677">Repeat</keyword>
<evidence type="ECO:0000256" key="2">
    <source>
        <dbReference type="ARBA" id="ARBA00022723"/>
    </source>
</evidence>
<feature type="repeat" description="WD" evidence="6">
    <location>
        <begin position="188"/>
        <end position="229"/>
    </location>
</feature>
<dbReference type="PANTHER" id="PTHR44489">
    <property type="match status" value="1"/>
</dbReference>
<evidence type="ECO:0000256" key="6">
    <source>
        <dbReference type="PROSITE-ProRule" id="PRU00221"/>
    </source>
</evidence>
<evidence type="ECO:0000256" key="5">
    <source>
        <dbReference type="ARBA" id="ARBA00022833"/>
    </source>
</evidence>
<dbReference type="PROSITE" id="PS00678">
    <property type="entry name" value="WD_REPEATS_1"/>
    <property type="match status" value="1"/>
</dbReference>
<dbReference type="SUPFAM" id="SSF50978">
    <property type="entry name" value="WD40 repeat-like"/>
    <property type="match status" value="1"/>
</dbReference>
<evidence type="ECO:0000256" key="7">
    <source>
        <dbReference type="PROSITE-ProRule" id="PRU00723"/>
    </source>
</evidence>
<evidence type="ECO:0000256" key="3">
    <source>
        <dbReference type="ARBA" id="ARBA00022737"/>
    </source>
</evidence>
<keyword evidence="11" id="KW-1185">Reference proteome</keyword>
<sequence>MFRQLISSIDFVCLCLFMMYSMEVKASRRFTYQRERSLFNPVNERAGGRVGGGWPTKKVLCVYFLEGRCNRNPCRFAHTESQTLPVSNHKKSPPSYNCPKNNVRVSSGSEEGTTHVQNRENPDRTVPNKSSLDCSTGSDDSGSKRTLERTTPKNVCYHWLSGNCVKGDECRFWHSWFCGEGFTMLAKLEGHKKAVSGIALPLRSDKLYSGSRDGTVQLWDCHTGQSASVINLGAEVGSLICEGPWVFVGMPNVVKAWHIESSAEFSLDGPVGEVYSMVVANEMLFAGAQDGNILVWKGIPNTQNPFQLAALLKGHTRPVTCLAVGGKRLYSGSMDNTIRVWDLDTLEAVMTLNGHTDAPMSLLCWDQYLLSCSLDNTIKVWIMTEEGNLEVAYTHNEDHGVLALGGLNDPDGNPVLICSCNDDSVHLYELPSFMERGRIFSRREVRVIETGPDGLFFTGDGTGMLSVWKILAKPNAEMA</sequence>
<dbReference type="PaxDb" id="2711-XP_006491579.1"/>
<feature type="compositionally biased region" description="Polar residues" evidence="8">
    <location>
        <begin position="127"/>
        <end position="140"/>
    </location>
</feature>
<dbReference type="InterPro" id="IPR020472">
    <property type="entry name" value="WD40_PAC1"/>
</dbReference>
<dbReference type="InterPro" id="IPR044715">
    <property type="entry name" value="WDR86-like"/>
</dbReference>
<gene>
    <name evidence="10" type="ORF">CISIN_1g011711mg</name>
</gene>
<dbReference type="InterPro" id="IPR036322">
    <property type="entry name" value="WD40_repeat_dom_sf"/>
</dbReference>
<dbReference type="InterPro" id="IPR001680">
    <property type="entry name" value="WD40_rpt"/>
</dbReference>
<dbReference type="PROSITE" id="PS50082">
    <property type="entry name" value="WD_REPEATS_2"/>
    <property type="match status" value="2"/>
</dbReference>
<feature type="zinc finger region" description="C3H1-type" evidence="7">
    <location>
        <begin position="150"/>
        <end position="177"/>
    </location>
</feature>
<proteinExistence type="predicted"/>
<dbReference type="InterPro" id="IPR019775">
    <property type="entry name" value="WD40_repeat_CS"/>
</dbReference>
<feature type="domain" description="C3H1-type" evidence="9">
    <location>
        <begin position="55"/>
        <end position="81"/>
    </location>
</feature>
<dbReference type="PROSITE" id="PS50294">
    <property type="entry name" value="WD_REPEATS_REGION"/>
    <property type="match status" value="2"/>
</dbReference>
<dbReference type="STRING" id="2711.A0A067E4W7"/>
<dbReference type="SMART" id="SM00356">
    <property type="entry name" value="ZnF_C3H1"/>
    <property type="match status" value="2"/>
</dbReference>
<accession>A0A067E4W7</accession>
<dbReference type="PROSITE" id="PS50103">
    <property type="entry name" value="ZF_C3H1"/>
    <property type="match status" value="2"/>
</dbReference>
<feature type="compositionally biased region" description="Polar residues" evidence="8">
    <location>
        <begin position="94"/>
        <end position="116"/>
    </location>
</feature>
<feature type="repeat" description="WD" evidence="6">
    <location>
        <begin position="312"/>
        <end position="351"/>
    </location>
</feature>
<keyword evidence="4 7" id="KW-0863">Zinc-finger</keyword>
<evidence type="ECO:0000256" key="8">
    <source>
        <dbReference type="SAM" id="MobiDB-lite"/>
    </source>
</evidence>
<dbReference type="InterPro" id="IPR036855">
    <property type="entry name" value="Znf_CCCH_sf"/>
</dbReference>
<protein>
    <recommendedName>
        <fullName evidence="9">C3H1-type domain-containing protein</fullName>
    </recommendedName>
</protein>
<reference evidence="10 11" key="1">
    <citation type="submission" date="2014-04" db="EMBL/GenBank/DDBJ databases">
        <authorList>
            <consortium name="International Citrus Genome Consortium"/>
            <person name="Gmitter F."/>
            <person name="Chen C."/>
            <person name="Farmerie W."/>
            <person name="Harkins T."/>
            <person name="Desany B."/>
            <person name="Mohiuddin M."/>
            <person name="Kodira C."/>
            <person name="Borodovsky M."/>
            <person name="Lomsadze A."/>
            <person name="Burns P."/>
            <person name="Jenkins J."/>
            <person name="Prochnik S."/>
            <person name="Shu S."/>
            <person name="Chapman J."/>
            <person name="Pitluck S."/>
            <person name="Schmutz J."/>
            <person name="Rokhsar D."/>
        </authorList>
    </citation>
    <scope>NUCLEOTIDE SEQUENCE</scope>
</reference>
<dbReference type="SMART" id="SM00320">
    <property type="entry name" value="WD40"/>
    <property type="match status" value="6"/>
</dbReference>
<dbReference type="Gene3D" id="2.130.10.10">
    <property type="entry name" value="YVTN repeat-like/Quinoprotein amine dehydrogenase"/>
    <property type="match status" value="1"/>
</dbReference>
<feature type="zinc finger region" description="C3H1-type" evidence="7">
    <location>
        <begin position="55"/>
        <end position="81"/>
    </location>
</feature>
<keyword evidence="2 7" id="KW-0479">Metal-binding</keyword>
<dbReference type="Gene3D" id="3.30.1370.210">
    <property type="match status" value="1"/>
</dbReference>
<keyword evidence="5 7" id="KW-0862">Zinc</keyword>
<name>A0A067E4W7_CITSI</name>
<dbReference type="SUPFAM" id="SSF90229">
    <property type="entry name" value="CCCH zinc finger"/>
    <property type="match status" value="1"/>
</dbReference>
<dbReference type="PRINTS" id="PR00320">
    <property type="entry name" value="GPROTEINBRPT"/>
</dbReference>
<evidence type="ECO:0000259" key="9">
    <source>
        <dbReference type="PROSITE" id="PS50103"/>
    </source>
</evidence>
<dbReference type="AlphaFoldDB" id="A0A067E4W7"/>
<feature type="domain" description="C3H1-type" evidence="9">
    <location>
        <begin position="150"/>
        <end position="177"/>
    </location>
</feature>
<dbReference type="Proteomes" id="UP000027120">
    <property type="component" value="Unassembled WGS sequence"/>
</dbReference>
<dbReference type="InterPro" id="IPR015943">
    <property type="entry name" value="WD40/YVTN_repeat-like_dom_sf"/>
</dbReference>
<dbReference type="Pfam" id="PF00400">
    <property type="entry name" value="WD40"/>
    <property type="match status" value="3"/>
</dbReference>
<organism evidence="10 11">
    <name type="scientific">Citrus sinensis</name>
    <name type="common">Sweet orange</name>
    <name type="synonym">Citrus aurantium var. sinensis</name>
    <dbReference type="NCBI Taxonomy" id="2711"/>
    <lineage>
        <taxon>Eukaryota</taxon>
        <taxon>Viridiplantae</taxon>
        <taxon>Streptophyta</taxon>
        <taxon>Embryophyta</taxon>
        <taxon>Tracheophyta</taxon>
        <taxon>Spermatophyta</taxon>
        <taxon>Magnoliopsida</taxon>
        <taxon>eudicotyledons</taxon>
        <taxon>Gunneridae</taxon>
        <taxon>Pentapetalae</taxon>
        <taxon>rosids</taxon>
        <taxon>malvids</taxon>
        <taxon>Sapindales</taxon>
        <taxon>Rutaceae</taxon>
        <taxon>Aurantioideae</taxon>
        <taxon>Citrus</taxon>
    </lineage>
</organism>
<dbReference type="eggNOG" id="KOG0274">
    <property type="taxonomic scope" value="Eukaryota"/>
</dbReference>
<dbReference type="EMBL" id="KK785090">
    <property type="protein sequence ID" value="KDO50118.1"/>
    <property type="molecule type" value="Genomic_DNA"/>
</dbReference>
<feature type="region of interest" description="Disordered" evidence="8">
    <location>
        <begin position="85"/>
        <end position="147"/>
    </location>
</feature>
<evidence type="ECO:0000256" key="1">
    <source>
        <dbReference type="ARBA" id="ARBA00022574"/>
    </source>
</evidence>
<keyword evidence="1 6" id="KW-0853">WD repeat</keyword>
<dbReference type="InterPro" id="IPR000571">
    <property type="entry name" value="Znf_CCCH"/>
</dbReference>
<dbReference type="GO" id="GO:0008270">
    <property type="term" value="F:zinc ion binding"/>
    <property type="evidence" value="ECO:0007669"/>
    <property type="project" value="UniProtKB-KW"/>
</dbReference>
<dbReference type="PANTHER" id="PTHR44489:SF14">
    <property type="entry name" value="ZINC FINGER CCCH DOMAIN-CONTAINING PROTEIN 59-RELATED"/>
    <property type="match status" value="1"/>
</dbReference>
<evidence type="ECO:0000313" key="11">
    <source>
        <dbReference type="Proteomes" id="UP000027120"/>
    </source>
</evidence>